<accession>A0A0C9VAZ7</accession>
<dbReference type="HOGENOM" id="CLU_860691_0_0_1"/>
<protein>
    <submittedName>
        <fullName evidence="2">Unplaced genomic scaffold scaffold_19, whole genome shotgun sequence</fullName>
    </submittedName>
</protein>
<organism evidence="2 3">
    <name type="scientific">Hydnomerulius pinastri MD-312</name>
    <dbReference type="NCBI Taxonomy" id="994086"/>
    <lineage>
        <taxon>Eukaryota</taxon>
        <taxon>Fungi</taxon>
        <taxon>Dikarya</taxon>
        <taxon>Basidiomycota</taxon>
        <taxon>Agaricomycotina</taxon>
        <taxon>Agaricomycetes</taxon>
        <taxon>Agaricomycetidae</taxon>
        <taxon>Boletales</taxon>
        <taxon>Boletales incertae sedis</taxon>
        <taxon>Leucogyrophana</taxon>
    </lineage>
</organism>
<sequence length="323" mass="36126">MRSTPNTSLTFGRPNPTTSHLRRTNSTCGSSKVASHRNRRYSLAEQALASALESSSEERSPLELQIWALQRASTALSTRAQESRERASKLKLRLADRDTDPDTYVSLQQERWMEEKRQLAIDREVKVLTQQIAVLKADRKRGQEEENLGLPPTLNNEARRRANLDLFFNQSPTRTSFHLNLKCRLTLDHSFPRRITMSDVSPLRLRPSSVTPPLRRFTTKHARPTSMGGELFNPVKRPCKPRLGNSTSDASSLTKVAENSAKAQSVSDRSSHHSSQRMSCRLVANSITNGSDDLASTRPSTPPLSIASEVMSQPARALKSSRI</sequence>
<dbReference type="EMBL" id="KN839853">
    <property type="protein sequence ID" value="KIJ62834.1"/>
    <property type="molecule type" value="Genomic_DNA"/>
</dbReference>
<proteinExistence type="predicted"/>
<dbReference type="OrthoDB" id="3254613at2759"/>
<reference evidence="2 3" key="1">
    <citation type="submission" date="2014-04" db="EMBL/GenBank/DDBJ databases">
        <title>Evolutionary Origins and Diversification of the Mycorrhizal Mutualists.</title>
        <authorList>
            <consortium name="DOE Joint Genome Institute"/>
            <consortium name="Mycorrhizal Genomics Consortium"/>
            <person name="Kohler A."/>
            <person name="Kuo A."/>
            <person name="Nagy L.G."/>
            <person name="Floudas D."/>
            <person name="Copeland A."/>
            <person name="Barry K.W."/>
            <person name="Cichocki N."/>
            <person name="Veneault-Fourrey C."/>
            <person name="LaButti K."/>
            <person name="Lindquist E.A."/>
            <person name="Lipzen A."/>
            <person name="Lundell T."/>
            <person name="Morin E."/>
            <person name="Murat C."/>
            <person name="Riley R."/>
            <person name="Ohm R."/>
            <person name="Sun H."/>
            <person name="Tunlid A."/>
            <person name="Henrissat B."/>
            <person name="Grigoriev I.V."/>
            <person name="Hibbett D.S."/>
            <person name="Martin F."/>
        </authorList>
    </citation>
    <scope>NUCLEOTIDE SEQUENCE [LARGE SCALE GENOMIC DNA]</scope>
    <source>
        <strain evidence="2 3">MD-312</strain>
    </source>
</reference>
<feature type="region of interest" description="Disordered" evidence="1">
    <location>
        <begin position="220"/>
        <end position="323"/>
    </location>
</feature>
<keyword evidence="3" id="KW-1185">Reference proteome</keyword>
<feature type="region of interest" description="Disordered" evidence="1">
    <location>
        <begin position="1"/>
        <end position="34"/>
    </location>
</feature>
<feature type="compositionally biased region" description="Polar residues" evidence="1">
    <location>
        <begin position="244"/>
        <end position="254"/>
    </location>
</feature>
<evidence type="ECO:0000256" key="1">
    <source>
        <dbReference type="SAM" id="MobiDB-lite"/>
    </source>
</evidence>
<feature type="compositionally biased region" description="Polar residues" evidence="1">
    <location>
        <begin position="1"/>
        <end position="33"/>
    </location>
</feature>
<evidence type="ECO:0000313" key="2">
    <source>
        <dbReference type="EMBL" id="KIJ62834.1"/>
    </source>
</evidence>
<dbReference type="Proteomes" id="UP000053820">
    <property type="component" value="Unassembled WGS sequence"/>
</dbReference>
<name>A0A0C9VAZ7_9AGAM</name>
<dbReference type="AlphaFoldDB" id="A0A0C9VAZ7"/>
<evidence type="ECO:0000313" key="3">
    <source>
        <dbReference type="Proteomes" id="UP000053820"/>
    </source>
</evidence>
<gene>
    <name evidence="2" type="ORF">HYDPIDRAFT_29984</name>
</gene>